<evidence type="ECO:0000313" key="2">
    <source>
        <dbReference type="Proteomes" id="UP000516072"/>
    </source>
</evidence>
<reference evidence="1 2" key="1">
    <citation type="submission" date="2020-03" db="EMBL/GenBank/DDBJ databases">
        <authorList>
            <person name="Picone N."/>
        </authorList>
    </citation>
    <scope>NUCLEOTIDE SEQUENCE [LARGE SCALE GENOMIC DNA]</scope>
    <source>
        <strain evidence="1">NSCAC1</strain>
    </source>
</reference>
<proteinExistence type="predicted"/>
<accession>A0A7G1QAE7</accession>
<dbReference type="KEGG" id="ntg:NSCAC_0937"/>
<dbReference type="Proteomes" id="UP000516072">
    <property type="component" value="Chromosome"/>
</dbReference>
<gene>
    <name evidence="1" type="ORF">NSCAC_0937</name>
</gene>
<organism evidence="1 2">
    <name type="scientific">Candidatus Nitrosacidococcus tergens</name>
    <dbReference type="NCBI Taxonomy" id="553981"/>
    <lineage>
        <taxon>Bacteria</taxon>
        <taxon>Pseudomonadati</taxon>
        <taxon>Pseudomonadota</taxon>
        <taxon>Gammaproteobacteria</taxon>
        <taxon>Chromatiales</taxon>
        <taxon>Chromatiaceae</taxon>
        <taxon>Candidatus Nitrosacidococcus</taxon>
    </lineage>
</organism>
<sequence>MINNKRNFAISIITIFCLLNSPILLAEEELVRTSWFGGPVYDGDPDLSISAALIQAGGGEKNFSFKKALVSMLGEKAVNQEVIKLTEKHGTKMINSWMTGMDFAVNSAIKHMNDRGIKFPDAPTNMTGVVLAKTLIKSGTAPDGAYWGGWMFDNIIPHSIHNQVMIDIDNKHDYRFNKELHCILNLAMYDVAQSLGETQIKLSALASKYCTDD</sequence>
<dbReference type="RefSeq" id="WP_197743685.1">
    <property type="nucleotide sequence ID" value="NZ_LR778175.1"/>
</dbReference>
<protein>
    <submittedName>
        <fullName evidence="1">Uncharacterized protein</fullName>
    </submittedName>
</protein>
<evidence type="ECO:0000313" key="1">
    <source>
        <dbReference type="EMBL" id="CAB1275977.1"/>
    </source>
</evidence>
<dbReference type="AlphaFoldDB" id="A0A7G1QAE7"/>
<keyword evidence="2" id="KW-1185">Reference proteome</keyword>
<dbReference type="EMBL" id="LR778175">
    <property type="protein sequence ID" value="CAB1275977.1"/>
    <property type="molecule type" value="Genomic_DNA"/>
</dbReference>
<name>A0A7G1QAE7_9GAMM</name>